<keyword evidence="1" id="KW-0472">Membrane</keyword>
<evidence type="ECO:0008006" key="4">
    <source>
        <dbReference type="Google" id="ProtNLM"/>
    </source>
</evidence>
<proteinExistence type="predicted"/>
<dbReference type="Proteomes" id="UP000602284">
    <property type="component" value="Unassembled WGS sequence"/>
</dbReference>
<feature type="transmembrane region" description="Helical" evidence="1">
    <location>
        <begin position="9"/>
        <end position="27"/>
    </location>
</feature>
<keyword evidence="3" id="KW-1185">Reference proteome</keyword>
<dbReference type="RefSeq" id="WP_201635087.1">
    <property type="nucleotide sequence ID" value="NZ_JAEQNB010000003.1"/>
</dbReference>
<reference evidence="2 3" key="1">
    <citation type="submission" date="2021-01" db="EMBL/GenBank/DDBJ databases">
        <title>Tumebacillus sp. strain ITR2 16S ribosomal RNA gene Genome sequencing and assembly.</title>
        <authorList>
            <person name="Kang M."/>
        </authorList>
    </citation>
    <scope>NUCLEOTIDE SEQUENCE [LARGE SCALE GENOMIC DNA]</scope>
    <source>
        <strain evidence="2 3">ITR2</strain>
    </source>
</reference>
<keyword evidence="1" id="KW-1133">Transmembrane helix</keyword>
<organism evidence="2 3">
    <name type="scientific">Tumebacillus amylolyticus</name>
    <dbReference type="NCBI Taxonomy" id="2801339"/>
    <lineage>
        <taxon>Bacteria</taxon>
        <taxon>Bacillati</taxon>
        <taxon>Bacillota</taxon>
        <taxon>Bacilli</taxon>
        <taxon>Bacillales</taxon>
        <taxon>Alicyclobacillaceae</taxon>
        <taxon>Tumebacillus</taxon>
    </lineage>
</organism>
<evidence type="ECO:0000313" key="3">
    <source>
        <dbReference type="Proteomes" id="UP000602284"/>
    </source>
</evidence>
<gene>
    <name evidence="2" type="ORF">JJB07_11440</name>
</gene>
<feature type="transmembrane region" description="Helical" evidence="1">
    <location>
        <begin position="33"/>
        <end position="54"/>
    </location>
</feature>
<protein>
    <recommendedName>
        <fullName evidence="4">PH domain-containing protein</fullName>
    </recommendedName>
</protein>
<dbReference type="EMBL" id="JAEQNB010000003">
    <property type="protein sequence ID" value="MBL0387264.1"/>
    <property type="molecule type" value="Genomic_DNA"/>
</dbReference>
<evidence type="ECO:0000256" key="1">
    <source>
        <dbReference type="SAM" id="Phobius"/>
    </source>
</evidence>
<accession>A0ABS1JAF2</accession>
<sequence>MRLTYDRKPGYAMLAAVTVLFFATLGLDRTMWNAGITTDLVVLVLVYVALATMLHFKYVHVAVRTDAQGLTLERAMLPKVQFRWDELQIDERETKRRGPGGWMLESSQTGNVYFLPTKGLSGEDVERLRQTLQEHR</sequence>
<evidence type="ECO:0000313" key="2">
    <source>
        <dbReference type="EMBL" id="MBL0387264.1"/>
    </source>
</evidence>
<keyword evidence="1" id="KW-0812">Transmembrane</keyword>
<comment type="caution">
    <text evidence="2">The sequence shown here is derived from an EMBL/GenBank/DDBJ whole genome shotgun (WGS) entry which is preliminary data.</text>
</comment>
<name>A0ABS1JAF2_9BACL</name>